<feature type="region of interest" description="Disordered" evidence="2">
    <location>
        <begin position="125"/>
        <end position="152"/>
    </location>
</feature>
<comment type="similarity">
    <text evidence="1">Belongs to the TUB family.</text>
</comment>
<dbReference type="PANTHER" id="PTHR16517:SF7">
    <property type="entry name" value="PROTEIN KING TUBBY"/>
    <property type="match status" value="1"/>
</dbReference>
<dbReference type="PRINTS" id="PR01573">
    <property type="entry name" value="SUPERTUBBY"/>
</dbReference>
<dbReference type="PANTHER" id="PTHR16517">
    <property type="entry name" value="TUBBY-RELATED"/>
    <property type="match status" value="1"/>
</dbReference>
<feature type="region of interest" description="Disordered" evidence="2">
    <location>
        <begin position="28"/>
        <end position="80"/>
    </location>
</feature>
<proteinExistence type="inferred from homology"/>
<dbReference type="EMBL" id="HBEY01028723">
    <property type="protein sequence ID" value="CAD8610246.1"/>
    <property type="molecule type" value="Transcribed_RNA"/>
</dbReference>
<dbReference type="InterPro" id="IPR025659">
    <property type="entry name" value="Tubby-like_C"/>
</dbReference>
<dbReference type="Gene3D" id="3.20.90.10">
    <property type="entry name" value="Tubby Protein, Chain A"/>
    <property type="match status" value="1"/>
</dbReference>
<dbReference type="SUPFAM" id="SSF54518">
    <property type="entry name" value="Tubby C-terminal domain-like"/>
    <property type="match status" value="1"/>
</dbReference>
<gene>
    <name evidence="4" type="ORF">CPEL01642_LOCUS13624</name>
</gene>
<sequence length="455" mass="51044">MFINDDDLEEEDLEDMNDADIAIVPMSILPSPSEGSQVLQSSSTPRGAFGDSTPRSSQYNERMARARQQKLADKNRRMSNTGMFMSNDMPSRPGTASAAPIDVINQEVEEMELEDDEDRAIAAARARQSPEDDYTRRRGSTPQAHAAGCERSASMWSESSYEQEIHGSMSGPAQQQHNGAMQQQQMQVSRPAYMPAVIDTSDLRAFLMRPGPVGAMVQCYIQRKKSGMSRLFPTYEIYLKEGDKFLLAARKRKKNKSSNYLISLDKDDLNRASGNFFGKLRSNFIGTEFTLYDKGLNPEKSDDGKDLVQIRQELACVLYKQNVLGSRGPRKMKVMVPNVNARGERTVLRPQSTEETMLERYKAAMNDADVQILKNKPPKWNEQVGAYVLNFNGRVTRASVKNFQLYNPAKDAESVIMQFGRVGKDAFTMDYQAPLCALQAFGIALSSFDYKIACE</sequence>
<feature type="compositionally biased region" description="Polar residues" evidence="2">
    <location>
        <begin position="33"/>
        <end position="45"/>
    </location>
</feature>
<dbReference type="AlphaFoldDB" id="A0A7S0LEN7"/>
<evidence type="ECO:0000259" key="3">
    <source>
        <dbReference type="Pfam" id="PF01167"/>
    </source>
</evidence>
<protein>
    <recommendedName>
        <fullName evidence="3">Tubby C-terminal domain-containing protein</fullName>
    </recommendedName>
</protein>
<feature type="domain" description="Tubby C-terminal" evidence="3">
    <location>
        <begin position="207"/>
        <end position="449"/>
    </location>
</feature>
<accession>A0A7S0LEN7</accession>
<dbReference type="Pfam" id="PF01167">
    <property type="entry name" value="Tub"/>
    <property type="match status" value="1"/>
</dbReference>
<reference evidence="4" key="1">
    <citation type="submission" date="2021-01" db="EMBL/GenBank/DDBJ databases">
        <authorList>
            <person name="Corre E."/>
            <person name="Pelletier E."/>
            <person name="Niang G."/>
            <person name="Scheremetjew M."/>
            <person name="Finn R."/>
            <person name="Kale V."/>
            <person name="Holt S."/>
            <person name="Cochrane G."/>
            <person name="Meng A."/>
            <person name="Brown T."/>
            <person name="Cohen L."/>
        </authorList>
    </citation>
    <scope>NUCLEOTIDE SEQUENCE</scope>
    <source>
        <strain evidence="4">PLY182g</strain>
    </source>
</reference>
<evidence type="ECO:0000313" key="4">
    <source>
        <dbReference type="EMBL" id="CAD8610246.1"/>
    </source>
</evidence>
<evidence type="ECO:0000256" key="1">
    <source>
        <dbReference type="ARBA" id="ARBA00007129"/>
    </source>
</evidence>
<dbReference type="InterPro" id="IPR000007">
    <property type="entry name" value="Tubby_C"/>
</dbReference>
<name>A0A7S0LEN7_9EUKA</name>
<evidence type="ECO:0000256" key="2">
    <source>
        <dbReference type="SAM" id="MobiDB-lite"/>
    </source>
</evidence>
<organism evidence="4">
    <name type="scientific">Coccolithus braarudii</name>
    <dbReference type="NCBI Taxonomy" id="221442"/>
    <lineage>
        <taxon>Eukaryota</taxon>
        <taxon>Haptista</taxon>
        <taxon>Haptophyta</taxon>
        <taxon>Prymnesiophyceae</taxon>
        <taxon>Coccolithales</taxon>
        <taxon>Coccolithaceae</taxon>
        <taxon>Coccolithus</taxon>
    </lineage>
</organism>